<evidence type="ECO:0000313" key="1">
    <source>
        <dbReference type="EMBL" id="MET3684450.1"/>
    </source>
</evidence>
<comment type="caution">
    <text evidence="1">The sequence shown here is derived from an EMBL/GenBank/DDBJ whole genome shotgun (WGS) entry which is preliminary data.</text>
</comment>
<dbReference type="PANTHER" id="PTHR38733:SF1">
    <property type="entry name" value="TYPE IV METHYL-DIRECTED RESTRICTION ENZYME ECOKMCRBC"/>
    <property type="match status" value="1"/>
</dbReference>
<proteinExistence type="predicted"/>
<protein>
    <submittedName>
        <fullName evidence="1">5-methylcytosine-specific restriction endonuclease McrBC regulatory subunit McrC</fullName>
    </submittedName>
</protein>
<dbReference type="Pfam" id="PF10117">
    <property type="entry name" value="McrBC"/>
    <property type="match status" value="1"/>
</dbReference>
<dbReference type="EMBL" id="JBEPMX010000020">
    <property type="protein sequence ID" value="MET3684450.1"/>
    <property type="molecule type" value="Genomic_DNA"/>
</dbReference>
<sequence length="414" mass="48321">MSKIIINENSDVPLEKKYISIAEEILRDNEDLPIKINNNTLSFKDYTVGVLRLDDLLIEIKSRNNAITMKSIFEMYSFVSSEYNEFQMETTGYDIDSTFELSSISSYFYKICYALLSQGLTGVFKKVEKYSDIVKGSIVFESYNKYEVPYKGVNIIDENYTLNSLQNQIIKAALKKLIEYEQKEEVIIKLNTLLREFDYVDDREFTYQELDEIKLRLDSFYSANDYYPIVLDSSVKILMDLKASYSNGSVEWYSFLVNSNDIFEKYVRKLLDKGLNESVTKWNEPKVFTSIKGNDQYGIKSYTPDILIDYDEYKDISRAVIDVKNKEFNPSTGNVADLVSSNDLYQILFYCRQLKSNIGIIIYPVNNNYEPYVIEINDEGNPQIFLLSINMKDKFENRYIKLVKEVKDQILINT</sequence>
<gene>
    <name evidence="1" type="ORF">ABID56_002587</name>
</gene>
<evidence type="ECO:0000313" key="2">
    <source>
        <dbReference type="Proteomes" id="UP001549167"/>
    </source>
</evidence>
<keyword evidence="1" id="KW-0378">Hydrolase</keyword>
<dbReference type="Proteomes" id="UP001549167">
    <property type="component" value="Unassembled WGS sequence"/>
</dbReference>
<reference evidence="1 2" key="1">
    <citation type="submission" date="2024-06" db="EMBL/GenBank/DDBJ databases">
        <title>Genomic Encyclopedia of Type Strains, Phase IV (KMG-IV): sequencing the most valuable type-strain genomes for metagenomic binning, comparative biology and taxonomic classification.</title>
        <authorList>
            <person name="Goeker M."/>
        </authorList>
    </citation>
    <scope>NUCLEOTIDE SEQUENCE [LARGE SCALE GENOMIC DNA]</scope>
    <source>
        <strain evidence="1 2">DSM 23520</strain>
    </source>
</reference>
<keyword evidence="1" id="KW-0540">Nuclease</keyword>
<name>A0ABV2L0I6_9BACI</name>
<accession>A0ABV2L0I6</accession>
<dbReference type="GO" id="GO:0004519">
    <property type="term" value="F:endonuclease activity"/>
    <property type="evidence" value="ECO:0007669"/>
    <property type="project" value="UniProtKB-KW"/>
</dbReference>
<keyword evidence="2" id="KW-1185">Reference proteome</keyword>
<dbReference type="PANTHER" id="PTHR38733">
    <property type="entry name" value="PROTEIN MCRC"/>
    <property type="match status" value="1"/>
</dbReference>
<keyword evidence="1" id="KW-0255">Endonuclease</keyword>
<dbReference type="InterPro" id="IPR019292">
    <property type="entry name" value="McrC"/>
</dbReference>
<organism evidence="1 2">
    <name type="scientific">Alkalibacillus flavidus</name>
    <dbReference type="NCBI Taxonomy" id="546021"/>
    <lineage>
        <taxon>Bacteria</taxon>
        <taxon>Bacillati</taxon>
        <taxon>Bacillota</taxon>
        <taxon>Bacilli</taxon>
        <taxon>Bacillales</taxon>
        <taxon>Bacillaceae</taxon>
        <taxon>Alkalibacillus</taxon>
    </lineage>
</organism>
<dbReference type="RefSeq" id="WP_354221815.1">
    <property type="nucleotide sequence ID" value="NZ_JBEPMX010000020.1"/>
</dbReference>